<proteinExistence type="predicted"/>
<dbReference type="OrthoDB" id="3344688at2759"/>
<dbReference type="AlphaFoldDB" id="A0A2N5U7G3"/>
<dbReference type="PANTHER" id="PTHR11439:SF483">
    <property type="entry name" value="PEPTIDE SYNTHASE GLIP-LIKE, PUTATIVE (AFU_ORTHOLOGUE AFUA_3G12920)-RELATED"/>
    <property type="match status" value="1"/>
</dbReference>
<evidence type="ECO:0000313" key="1">
    <source>
        <dbReference type="EMBL" id="PLW33666.1"/>
    </source>
</evidence>
<evidence type="ECO:0000313" key="2">
    <source>
        <dbReference type="Proteomes" id="UP000235388"/>
    </source>
</evidence>
<name>A0A2N5U7G3_9BASI</name>
<dbReference type="CDD" id="cd09272">
    <property type="entry name" value="RNase_HI_RT_Ty1"/>
    <property type="match status" value="1"/>
</dbReference>
<keyword evidence="2" id="KW-1185">Reference proteome</keyword>
<comment type="caution">
    <text evidence="1">The sequence shown here is derived from an EMBL/GenBank/DDBJ whole genome shotgun (WGS) entry which is preliminary data.</text>
</comment>
<dbReference type="STRING" id="200324.A0A2N5U7G3"/>
<reference evidence="1 2" key="1">
    <citation type="submission" date="2017-11" db="EMBL/GenBank/DDBJ databases">
        <title>De novo assembly and phasing of dikaryotic genomes from two isolates of Puccinia coronata f. sp. avenae, the causal agent of oat crown rust.</title>
        <authorList>
            <person name="Miller M.E."/>
            <person name="Zhang Y."/>
            <person name="Omidvar V."/>
            <person name="Sperschneider J."/>
            <person name="Schwessinger B."/>
            <person name="Raley C."/>
            <person name="Palmer J.M."/>
            <person name="Garnica D."/>
            <person name="Upadhyaya N."/>
            <person name="Rathjen J."/>
            <person name="Taylor J.M."/>
            <person name="Park R.F."/>
            <person name="Dodds P.N."/>
            <person name="Hirsch C.D."/>
            <person name="Kianian S.F."/>
            <person name="Figueroa M."/>
        </authorList>
    </citation>
    <scope>NUCLEOTIDE SEQUENCE [LARGE SCALE GENOMIC DNA]</scope>
    <source>
        <strain evidence="1">12NC29</strain>
    </source>
</reference>
<dbReference type="Proteomes" id="UP000235388">
    <property type="component" value="Unassembled WGS sequence"/>
</dbReference>
<gene>
    <name evidence="1" type="ORF">PCANC_23082</name>
</gene>
<dbReference type="EMBL" id="PGCJ01000294">
    <property type="protein sequence ID" value="PLW33666.1"/>
    <property type="molecule type" value="Genomic_DNA"/>
</dbReference>
<organism evidence="1 2">
    <name type="scientific">Puccinia coronata f. sp. avenae</name>
    <dbReference type="NCBI Taxonomy" id="200324"/>
    <lineage>
        <taxon>Eukaryota</taxon>
        <taxon>Fungi</taxon>
        <taxon>Dikarya</taxon>
        <taxon>Basidiomycota</taxon>
        <taxon>Pucciniomycotina</taxon>
        <taxon>Pucciniomycetes</taxon>
        <taxon>Pucciniales</taxon>
        <taxon>Pucciniaceae</taxon>
        <taxon>Puccinia</taxon>
    </lineage>
</organism>
<protein>
    <submittedName>
        <fullName evidence="1">Uncharacterized protein</fullName>
    </submittedName>
</protein>
<dbReference type="PANTHER" id="PTHR11439">
    <property type="entry name" value="GAG-POL-RELATED RETROTRANSPOSON"/>
    <property type="match status" value="1"/>
</dbReference>
<sequence>MFCGLHFCNQSSFNLQGFIDAEQPWSKSVAFIEVDHVRARSLARSLIAVRSKLVNGLEELLKSMSRLQNGDLDAVVCVADANEIGKHMDLLQEIKRTVGSVVSNFSALHVLPCVKTLLLTDLKVFGCAYMYDAALPAGTLVDTGDIVMRKVTDDKAKELYSRTLSDLPYMHAAACKNATVDAGSAILRFFVLRDSHLISWKSTKQATVSLSTREAQYKALANACKDVIWIQSLSTKILPGCQESSDVVHIDSRGAIDLALSQVSQNGFRTKHMDLQLHFIRDLIASKLIKIIHVSGLKNFANFLTKPVGQTIIKRAISIFATSSPSISALCSQACGMLACQNADSVALHDPDVIMQSICEELRSDALVQGTAKDPSHHNGQCQAMQLVPL</sequence>
<accession>A0A2N5U7G3</accession>